<dbReference type="SUPFAM" id="SSF52309">
    <property type="entry name" value="N-(deoxy)ribosyltransferase-like"/>
    <property type="match status" value="1"/>
</dbReference>
<comment type="caution">
    <text evidence="1">The sequence shown here is derived from an EMBL/GenBank/DDBJ whole genome shotgun (WGS) entry which is preliminary data.</text>
</comment>
<dbReference type="InterPro" id="IPR007710">
    <property type="entry name" value="Nucleoside_deoxyribTrfase"/>
</dbReference>
<gene>
    <name evidence="1" type="ORF">A3B14_03040</name>
</gene>
<dbReference type="AlphaFoldDB" id="A0A1G2U1Z2"/>
<sequence length="134" mass="15232">MSEVKRVYIAASFEQKDTVKQAYELFTKHGYAITADWTLHKDIVSLPTKLEQEELAKQYAIEDTDGVSTAEVFILLLGNRKSTGAHIELGIALGAKIPYIFVVSDRLNNQLFYRHPSVKHLQTIEEILEILNLK</sequence>
<dbReference type="Gene3D" id="3.40.50.450">
    <property type="match status" value="1"/>
</dbReference>
<dbReference type="Proteomes" id="UP000176800">
    <property type="component" value="Unassembled WGS sequence"/>
</dbReference>
<accession>A0A1G2U1Z2</accession>
<proteinExistence type="predicted"/>
<evidence type="ECO:0008006" key="3">
    <source>
        <dbReference type="Google" id="ProtNLM"/>
    </source>
</evidence>
<dbReference type="Pfam" id="PF05014">
    <property type="entry name" value="Nuc_deoxyrib_tr"/>
    <property type="match status" value="1"/>
</dbReference>
<organism evidence="1 2">
    <name type="scientific">Candidatus Zambryskibacteria bacterium RIFCSPLOWO2_01_FULL_45_21</name>
    <dbReference type="NCBI Taxonomy" id="1802761"/>
    <lineage>
        <taxon>Bacteria</taxon>
        <taxon>Candidatus Zambryskiibacteriota</taxon>
    </lineage>
</organism>
<evidence type="ECO:0000313" key="2">
    <source>
        <dbReference type="Proteomes" id="UP000176800"/>
    </source>
</evidence>
<name>A0A1G2U1Z2_9BACT</name>
<protein>
    <recommendedName>
        <fullName evidence="3">Nucleoside 2-deoxyribosyltransferase</fullName>
    </recommendedName>
</protein>
<dbReference type="EMBL" id="MHWE01000017">
    <property type="protein sequence ID" value="OHB03527.1"/>
    <property type="molecule type" value="Genomic_DNA"/>
</dbReference>
<reference evidence="1 2" key="1">
    <citation type="journal article" date="2016" name="Nat. Commun.">
        <title>Thousands of microbial genomes shed light on interconnected biogeochemical processes in an aquifer system.</title>
        <authorList>
            <person name="Anantharaman K."/>
            <person name="Brown C.T."/>
            <person name="Hug L.A."/>
            <person name="Sharon I."/>
            <person name="Castelle C.J."/>
            <person name="Probst A.J."/>
            <person name="Thomas B.C."/>
            <person name="Singh A."/>
            <person name="Wilkins M.J."/>
            <person name="Karaoz U."/>
            <person name="Brodie E.L."/>
            <person name="Williams K.H."/>
            <person name="Hubbard S.S."/>
            <person name="Banfield J.F."/>
        </authorList>
    </citation>
    <scope>NUCLEOTIDE SEQUENCE [LARGE SCALE GENOMIC DNA]</scope>
</reference>
<evidence type="ECO:0000313" key="1">
    <source>
        <dbReference type="EMBL" id="OHB03527.1"/>
    </source>
</evidence>